<dbReference type="EMBL" id="CP020474">
    <property type="protein sequence ID" value="ARE83342.1"/>
    <property type="molecule type" value="Genomic_DNA"/>
</dbReference>
<dbReference type="NCBIfam" id="NF011202">
    <property type="entry name" value="PRK14608.1"/>
    <property type="match status" value="1"/>
</dbReference>
<evidence type="ECO:0000313" key="14">
    <source>
        <dbReference type="Proteomes" id="UP000192273"/>
    </source>
</evidence>
<dbReference type="InterPro" id="IPR006204">
    <property type="entry name" value="GHMP_kinase_N_dom"/>
</dbReference>
<organism evidence="13 14">
    <name type="scientific">Roseovarius mucosus</name>
    <dbReference type="NCBI Taxonomy" id="215743"/>
    <lineage>
        <taxon>Bacteria</taxon>
        <taxon>Pseudomonadati</taxon>
        <taxon>Pseudomonadota</taxon>
        <taxon>Alphaproteobacteria</taxon>
        <taxon>Rhodobacterales</taxon>
        <taxon>Roseobacteraceae</taxon>
        <taxon>Roseovarius</taxon>
    </lineage>
</organism>
<dbReference type="KEGG" id="rmm:ROSMUCSMR3_01866"/>
<dbReference type="HAMAP" id="MF_00061">
    <property type="entry name" value="IspE"/>
    <property type="match status" value="1"/>
</dbReference>
<comment type="similarity">
    <text evidence="1 10">Belongs to the GHMP kinase family. IspE subfamily.</text>
</comment>
<dbReference type="InterPro" id="IPR004424">
    <property type="entry name" value="IspE"/>
</dbReference>
<keyword evidence="4 10" id="KW-0808">Transferase</keyword>
<dbReference type="Gene3D" id="3.30.70.890">
    <property type="entry name" value="GHMP kinase, C-terminal domain"/>
    <property type="match status" value="1"/>
</dbReference>
<evidence type="ECO:0000256" key="1">
    <source>
        <dbReference type="ARBA" id="ARBA00009684"/>
    </source>
</evidence>
<comment type="pathway">
    <text evidence="10">Isoprenoid biosynthesis; isopentenyl diphosphate biosynthesis via DXP pathway; isopentenyl diphosphate from 1-deoxy-D-xylulose 5-phosphate: step 3/6.</text>
</comment>
<dbReference type="Pfam" id="PF00288">
    <property type="entry name" value="GHMP_kinases_N"/>
    <property type="match status" value="1"/>
</dbReference>
<dbReference type="InterPro" id="IPR036554">
    <property type="entry name" value="GHMP_kinase_C_sf"/>
</dbReference>
<keyword evidence="7 10" id="KW-0067">ATP-binding</keyword>
<dbReference type="InterPro" id="IPR014721">
    <property type="entry name" value="Ribsml_uS5_D2-typ_fold_subgr"/>
</dbReference>
<evidence type="ECO:0000256" key="9">
    <source>
        <dbReference type="ARBA" id="ARBA00032554"/>
    </source>
</evidence>
<keyword evidence="14" id="KW-1185">Reference proteome</keyword>
<dbReference type="InterPro" id="IPR020568">
    <property type="entry name" value="Ribosomal_Su5_D2-typ_SF"/>
</dbReference>
<feature type="binding site" evidence="10">
    <location>
        <begin position="92"/>
        <end position="102"/>
    </location>
    <ligand>
        <name>ATP</name>
        <dbReference type="ChEBI" id="CHEBI:30616"/>
    </ligand>
</feature>
<evidence type="ECO:0000256" key="3">
    <source>
        <dbReference type="ARBA" id="ARBA00017473"/>
    </source>
</evidence>
<evidence type="ECO:0000256" key="7">
    <source>
        <dbReference type="ARBA" id="ARBA00022840"/>
    </source>
</evidence>
<keyword evidence="6 10" id="KW-0418">Kinase</keyword>
<proteinExistence type="inferred from homology"/>
<evidence type="ECO:0000256" key="6">
    <source>
        <dbReference type="ARBA" id="ARBA00022777"/>
    </source>
</evidence>
<name>A0A1V0RP37_9RHOB</name>
<dbReference type="Proteomes" id="UP000192273">
    <property type="component" value="Chromosome"/>
</dbReference>
<accession>A0A1V0RP37</accession>
<dbReference type="UniPathway" id="UPA00056">
    <property type="reaction ID" value="UER00094"/>
</dbReference>
<dbReference type="SUPFAM" id="SSF55060">
    <property type="entry name" value="GHMP Kinase, C-terminal domain"/>
    <property type="match status" value="1"/>
</dbReference>
<feature type="active site" evidence="10">
    <location>
        <position position="129"/>
    </location>
</feature>
<dbReference type="PANTHER" id="PTHR43527">
    <property type="entry name" value="4-DIPHOSPHOCYTIDYL-2-C-METHYL-D-ERYTHRITOL KINASE, CHLOROPLASTIC"/>
    <property type="match status" value="1"/>
</dbReference>
<comment type="function">
    <text evidence="10">Catalyzes the phosphorylation of the position 2 hydroxy group of 4-diphosphocytidyl-2C-methyl-D-erythritol.</text>
</comment>
<evidence type="ECO:0000256" key="2">
    <source>
        <dbReference type="ARBA" id="ARBA00012052"/>
    </source>
</evidence>
<dbReference type="Gene3D" id="3.30.230.10">
    <property type="match status" value="1"/>
</dbReference>
<sequence>MSKMVIDGFAPAKINLSLHVTGQRADGYHLLDSLVVFADVGDRLRVRPAPDARLTVTGPMAVGVPGGPDNLVLRAAALMGITAEISLDKHLPAAAGIGGGSSDAAACLRALSELRGQPVPNDVLALGADVPVCLLARAARMRGIGEDVVPVAGLPTLDAVLVNPGVPVSTPAIFHRLTQRENPAMPAQMPEWPDAAALIDWLRAQRNDLQDAAITLEPVVADVLHAISATQHCALARMSGSGATCFGLYPDTATATRAAQALVAAHPGWWVQATRLS</sequence>
<protein>
    <recommendedName>
        <fullName evidence="3 10">4-diphosphocytidyl-2-C-methyl-D-erythritol kinase</fullName>
        <shortName evidence="10">CMK</shortName>
        <ecNumber evidence="2 10">2.7.1.148</ecNumber>
    </recommendedName>
    <alternativeName>
        <fullName evidence="9 10">4-(cytidine-5'-diphospho)-2-C-methyl-D-erythritol kinase</fullName>
    </alternativeName>
</protein>
<evidence type="ECO:0000259" key="11">
    <source>
        <dbReference type="Pfam" id="PF00288"/>
    </source>
</evidence>
<comment type="catalytic activity">
    <reaction evidence="10">
        <text>4-CDP-2-C-methyl-D-erythritol + ATP = 4-CDP-2-C-methyl-D-erythritol 2-phosphate + ADP + H(+)</text>
        <dbReference type="Rhea" id="RHEA:18437"/>
        <dbReference type="ChEBI" id="CHEBI:15378"/>
        <dbReference type="ChEBI" id="CHEBI:30616"/>
        <dbReference type="ChEBI" id="CHEBI:57823"/>
        <dbReference type="ChEBI" id="CHEBI:57919"/>
        <dbReference type="ChEBI" id="CHEBI:456216"/>
        <dbReference type="EC" id="2.7.1.148"/>
    </reaction>
</comment>
<evidence type="ECO:0000256" key="5">
    <source>
        <dbReference type="ARBA" id="ARBA00022741"/>
    </source>
</evidence>
<dbReference type="PANTHER" id="PTHR43527:SF2">
    <property type="entry name" value="4-DIPHOSPHOCYTIDYL-2-C-METHYL-D-ERYTHRITOL KINASE, CHLOROPLASTIC"/>
    <property type="match status" value="1"/>
</dbReference>
<feature type="active site" evidence="10">
    <location>
        <position position="13"/>
    </location>
</feature>
<dbReference type="PIRSF" id="PIRSF010376">
    <property type="entry name" value="IspE"/>
    <property type="match status" value="1"/>
</dbReference>
<dbReference type="NCBIfam" id="TIGR00154">
    <property type="entry name" value="ispE"/>
    <property type="match status" value="1"/>
</dbReference>
<feature type="domain" description="GHMP kinase C-terminal" evidence="12">
    <location>
        <begin position="202"/>
        <end position="264"/>
    </location>
</feature>
<evidence type="ECO:0000259" key="12">
    <source>
        <dbReference type="Pfam" id="PF08544"/>
    </source>
</evidence>
<reference evidence="13 14" key="1">
    <citation type="submission" date="2017-03" db="EMBL/GenBank/DDBJ databases">
        <title>Genome Sequence of Roseovarius mucosus strain SMR3 Isolated from a culture of the Diatom Skeletonema marinoi.</title>
        <authorList>
            <person name="Topel M."/>
            <person name="Pinder M."/>
            <person name="Johansson O.N."/>
            <person name="Kourtchenko O."/>
            <person name="Godhe A."/>
            <person name="Clarke A.K."/>
        </authorList>
    </citation>
    <scope>NUCLEOTIDE SEQUENCE [LARGE SCALE GENOMIC DNA]</scope>
    <source>
        <strain evidence="13 14">SMR3</strain>
    </source>
</reference>
<dbReference type="SUPFAM" id="SSF54211">
    <property type="entry name" value="Ribosomal protein S5 domain 2-like"/>
    <property type="match status" value="1"/>
</dbReference>
<dbReference type="GO" id="GO:0019288">
    <property type="term" value="P:isopentenyl diphosphate biosynthetic process, methylerythritol 4-phosphate pathway"/>
    <property type="evidence" value="ECO:0007669"/>
    <property type="project" value="UniProtKB-UniRule"/>
</dbReference>
<evidence type="ECO:0000256" key="10">
    <source>
        <dbReference type="HAMAP-Rule" id="MF_00061"/>
    </source>
</evidence>
<gene>
    <name evidence="10 13" type="primary">ispE</name>
    <name evidence="13" type="ORF">ROSMUCSMR3_01866</name>
</gene>
<feature type="domain" description="GHMP kinase N-terminal" evidence="11">
    <location>
        <begin position="70"/>
        <end position="128"/>
    </location>
</feature>
<dbReference type="EC" id="2.7.1.148" evidence="2 10"/>
<dbReference type="GO" id="GO:0050515">
    <property type="term" value="F:4-(cytidine 5'-diphospho)-2-C-methyl-D-erythritol kinase activity"/>
    <property type="evidence" value="ECO:0007669"/>
    <property type="project" value="UniProtKB-UniRule"/>
</dbReference>
<dbReference type="AlphaFoldDB" id="A0A1V0RP37"/>
<dbReference type="Pfam" id="PF08544">
    <property type="entry name" value="GHMP_kinases_C"/>
    <property type="match status" value="1"/>
</dbReference>
<keyword evidence="5 10" id="KW-0547">Nucleotide-binding</keyword>
<dbReference type="GO" id="GO:0005524">
    <property type="term" value="F:ATP binding"/>
    <property type="evidence" value="ECO:0007669"/>
    <property type="project" value="UniProtKB-UniRule"/>
</dbReference>
<keyword evidence="8 10" id="KW-0414">Isoprene biosynthesis</keyword>
<evidence type="ECO:0000256" key="4">
    <source>
        <dbReference type="ARBA" id="ARBA00022679"/>
    </source>
</evidence>
<evidence type="ECO:0000313" key="13">
    <source>
        <dbReference type="EMBL" id="ARE83342.1"/>
    </source>
</evidence>
<evidence type="ECO:0000256" key="8">
    <source>
        <dbReference type="ARBA" id="ARBA00023229"/>
    </source>
</evidence>
<dbReference type="GO" id="GO:0016114">
    <property type="term" value="P:terpenoid biosynthetic process"/>
    <property type="evidence" value="ECO:0007669"/>
    <property type="project" value="UniProtKB-UniRule"/>
</dbReference>
<dbReference type="InterPro" id="IPR013750">
    <property type="entry name" value="GHMP_kinase_C_dom"/>
</dbReference>